<keyword evidence="2 4" id="KW-0694">RNA-binding</keyword>
<feature type="region of interest" description="Disordered" evidence="5">
    <location>
        <begin position="543"/>
        <end position="578"/>
    </location>
</feature>
<gene>
    <name evidence="7" type="ORF">A4X13_0g4980</name>
</gene>
<evidence type="ECO:0000313" key="8">
    <source>
        <dbReference type="Proteomes" id="UP000077521"/>
    </source>
</evidence>
<dbReference type="EMBL" id="LWDF02000355">
    <property type="protein sequence ID" value="KAE8250025.1"/>
    <property type="molecule type" value="Genomic_DNA"/>
</dbReference>
<dbReference type="Gene3D" id="3.30.70.330">
    <property type="match status" value="1"/>
</dbReference>
<dbReference type="GO" id="GO:0005730">
    <property type="term" value="C:nucleolus"/>
    <property type="evidence" value="ECO:0007669"/>
    <property type="project" value="UniProtKB-SubCell"/>
</dbReference>
<dbReference type="Proteomes" id="UP000077521">
    <property type="component" value="Unassembled WGS sequence"/>
</dbReference>
<feature type="region of interest" description="Disordered" evidence="5">
    <location>
        <begin position="1"/>
        <end position="89"/>
    </location>
</feature>
<feature type="region of interest" description="Disordered" evidence="5">
    <location>
        <begin position="203"/>
        <end position="352"/>
    </location>
</feature>
<organism evidence="7 8">
    <name type="scientific">Tilletia indica</name>
    <dbReference type="NCBI Taxonomy" id="43049"/>
    <lineage>
        <taxon>Eukaryota</taxon>
        <taxon>Fungi</taxon>
        <taxon>Dikarya</taxon>
        <taxon>Basidiomycota</taxon>
        <taxon>Ustilaginomycotina</taxon>
        <taxon>Exobasidiomycetes</taxon>
        <taxon>Tilletiales</taxon>
        <taxon>Tilletiaceae</taxon>
        <taxon>Tilletia</taxon>
    </lineage>
</organism>
<protein>
    <recommendedName>
        <fullName evidence="6">RRM domain-containing protein</fullName>
    </recommendedName>
</protein>
<dbReference type="AlphaFoldDB" id="A0A8T8SX14"/>
<dbReference type="SUPFAM" id="SSF54928">
    <property type="entry name" value="RNA-binding domain, RBD"/>
    <property type="match status" value="1"/>
</dbReference>
<evidence type="ECO:0000256" key="4">
    <source>
        <dbReference type="PROSITE-ProRule" id="PRU00176"/>
    </source>
</evidence>
<feature type="compositionally biased region" description="Basic residues" evidence="5">
    <location>
        <begin position="543"/>
        <end position="558"/>
    </location>
</feature>
<dbReference type="InterPro" id="IPR012677">
    <property type="entry name" value="Nucleotide-bd_a/b_plait_sf"/>
</dbReference>
<dbReference type="GO" id="GO:0003723">
    <property type="term" value="F:RNA binding"/>
    <property type="evidence" value="ECO:0007669"/>
    <property type="project" value="UniProtKB-UniRule"/>
</dbReference>
<evidence type="ECO:0000259" key="6">
    <source>
        <dbReference type="PROSITE" id="PS50102"/>
    </source>
</evidence>
<dbReference type="PANTHER" id="PTHR48029">
    <property type="entry name" value="NUCLEOLAR PROTEIN 8"/>
    <property type="match status" value="1"/>
</dbReference>
<evidence type="ECO:0000256" key="5">
    <source>
        <dbReference type="SAM" id="MobiDB-lite"/>
    </source>
</evidence>
<dbReference type="PROSITE" id="PS50102">
    <property type="entry name" value="RRM"/>
    <property type="match status" value="1"/>
</dbReference>
<evidence type="ECO:0000256" key="3">
    <source>
        <dbReference type="ARBA" id="ARBA00023242"/>
    </source>
</evidence>
<dbReference type="CDD" id="cd12226">
    <property type="entry name" value="RRM_NOL8"/>
    <property type="match status" value="1"/>
</dbReference>
<proteinExistence type="predicted"/>
<dbReference type="InterPro" id="IPR034138">
    <property type="entry name" value="NOP8_RRM"/>
</dbReference>
<comment type="caution">
    <text evidence="7">The sequence shown here is derived from an EMBL/GenBank/DDBJ whole genome shotgun (WGS) entry which is preliminary data.</text>
</comment>
<feature type="compositionally biased region" description="Acidic residues" evidence="5">
    <location>
        <begin position="229"/>
        <end position="266"/>
    </location>
</feature>
<evidence type="ECO:0000256" key="1">
    <source>
        <dbReference type="ARBA" id="ARBA00004604"/>
    </source>
</evidence>
<accession>A0A8T8SX14</accession>
<feature type="compositionally biased region" description="Low complexity" evidence="5">
    <location>
        <begin position="48"/>
        <end position="72"/>
    </location>
</feature>
<feature type="domain" description="RRM" evidence="6">
    <location>
        <begin position="81"/>
        <end position="162"/>
    </location>
</feature>
<reference evidence="7" key="1">
    <citation type="submission" date="2016-04" db="EMBL/GenBank/DDBJ databases">
        <authorList>
            <person name="Nguyen H.D."/>
            <person name="Samba Siva P."/>
            <person name="Cullis J."/>
            <person name="Levesque C.A."/>
            <person name="Hambleton S."/>
        </authorList>
    </citation>
    <scope>NUCLEOTIDE SEQUENCE</scope>
    <source>
        <strain evidence="7">DAOMC 236416</strain>
    </source>
</reference>
<evidence type="ECO:0000313" key="7">
    <source>
        <dbReference type="EMBL" id="KAE8250025.1"/>
    </source>
</evidence>
<name>A0A8T8SX14_9BASI</name>
<evidence type="ECO:0000256" key="2">
    <source>
        <dbReference type="ARBA" id="ARBA00022884"/>
    </source>
</evidence>
<feature type="compositionally biased region" description="Basic and acidic residues" evidence="5">
    <location>
        <begin position="203"/>
        <end position="216"/>
    </location>
</feature>
<feature type="compositionally biased region" description="Polar residues" evidence="5">
    <location>
        <begin position="276"/>
        <end position="286"/>
    </location>
</feature>
<keyword evidence="8" id="KW-1185">Reference proteome</keyword>
<comment type="subcellular location">
    <subcellularLocation>
        <location evidence="1">Nucleus</location>
        <location evidence="1">Nucleolus</location>
    </subcellularLocation>
</comment>
<feature type="compositionally biased region" description="Acidic residues" evidence="5">
    <location>
        <begin position="290"/>
        <end position="304"/>
    </location>
</feature>
<sequence length="578" mass="62091">MAVTKEPKSKAKKILGSISSSIRKLDSPKAAPNLKSKAKEVFSPSSPPSKNSAPSSKTASTTTPQATATSKPQDPHAPTTARLHVSGLNPDVTEAEVRARFTSFGEVLAVDGWPAGTNALGAPITYAFVTLRTTQGKLSRCISLLNNSAWRGSKLRIGEARPLYSDRLSKEAQETVKTGWKAPTREESEAKFRLVEGGRTLTLDEVRSRPPVEDRILSSSSAGGTSSSVDEDGESSSDSDDSDSDSDSDSDDSSDDSEDGSDDATDETGAPALSATVAQDTAQTNGPEKEAEDVAEMAAEEMQDEGLRDASANGDQEARSLVEGENGDDDIVPDADSPHIRSTNNQPGPSQIRSQVQFNSLEQMFRVHPDLDEDAETNNFNLALDEDELADVEAQAQAGPSFSILGGLVLDDVEMDEDFAFGQVEEGGSDAFLRASEGATGRLQETAQAATGFRSEATRTAFPFLFPRFEGITPGGGKGGSGAGVLEPVRDERNPAYQLLFRDSSEGISPRSEMVPPFRRTETIDEIEERWKATRRDLTQEYKRRHREAVKKQRRRVVGSRATGGVVGMRATTRTRPG</sequence>
<feature type="compositionally biased region" description="Polar residues" evidence="5">
    <location>
        <begin position="340"/>
        <end position="352"/>
    </location>
</feature>
<feature type="compositionally biased region" description="Low complexity" evidence="5">
    <location>
        <begin position="218"/>
        <end position="228"/>
    </location>
</feature>
<dbReference type="InterPro" id="IPR035979">
    <property type="entry name" value="RBD_domain_sf"/>
</dbReference>
<reference evidence="7" key="2">
    <citation type="journal article" date="2019" name="IMA Fungus">
        <title>Genome sequencing and comparison of five Tilletia species to identify candidate genes for the detection of regulated species infecting wheat.</title>
        <authorList>
            <person name="Nguyen H.D.T."/>
            <person name="Sultana T."/>
            <person name="Kesanakurti P."/>
            <person name="Hambleton S."/>
        </authorList>
    </citation>
    <scope>NUCLEOTIDE SEQUENCE</scope>
    <source>
        <strain evidence="7">DAOMC 236416</strain>
    </source>
</reference>
<keyword evidence="3" id="KW-0539">Nucleus</keyword>
<dbReference type="PANTHER" id="PTHR48029:SF1">
    <property type="entry name" value="NUCLEOLAR PROTEIN 8"/>
    <property type="match status" value="1"/>
</dbReference>
<dbReference type="SMART" id="SM00360">
    <property type="entry name" value="RRM"/>
    <property type="match status" value="1"/>
</dbReference>
<dbReference type="InterPro" id="IPR000504">
    <property type="entry name" value="RRM_dom"/>
</dbReference>